<feature type="region of interest" description="Disordered" evidence="1">
    <location>
        <begin position="115"/>
        <end position="152"/>
    </location>
</feature>
<feature type="compositionally biased region" description="Basic and acidic residues" evidence="1">
    <location>
        <begin position="115"/>
        <end position="135"/>
    </location>
</feature>
<dbReference type="EMBL" id="CP019609">
    <property type="protein sequence ID" value="AQP54175.1"/>
    <property type="molecule type" value="Genomic_DNA"/>
</dbReference>
<feature type="region of interest" description="Disordered" evidence="1">
    <location>
        <begin position="38"/>
        <end position="69"/>
    </location>
</feature>
<keyword evidence="4" id="KW-1185">Reference proteome</keyword>
<dbReference type="KEGG" id="vpi:BW732_08040"/>
<dbReference type="OrthoDB" id="9998206at2"/>
<protein>
    <submittedName>
        <fullName evidence="3">Uncharacterized protein</fullName>
    </submittedName>
</protein>
<feature type="compositionally biased region" description="Polar residues" evidence="1">
    <location>
        <begin position="137"/>
        <end position="152"/>
    </location>
</feature>
<keyword evidence="2" id="KW-1133">Transmembrane helix</keyword>
<reference evidence="3 4" key="1">
    <citation type="journal article" date="2010" name="Int. J. Syst. Evol. Microbiol.">
        <title>Vagococcus penaei sp. nov., isolated from spoilage microbiota of cooked shrimp (Penaeus vannamei).</title>
        <authorList>
            <person name="Jaffres E."/>
            <person name="Prevost H."/>
            <person name="Rossero A."/>
            <person name="Joffraud J.J."/>
            <person name="Dousset X."/>
        </authorList>
    </citation>
    <scope>NUCLEOTIDE SEQUENCE [LARGE SCALE GENOMIC DNA]</scope>
    <source>
        <strain evidence="3 4">CD276</strain>
    </source>
</reference>
<sequence>MEQNQQNQQKPKSSKVGMIVIILVIIAVIGGGYLAFSKMSSSPSAKQEEKNKTTDGKTDSSESPEMKARREALDGVMTLFDNGDPTRARTDIKPEEFKKVQAKIDKVKDDRIKKELTAKMDDISKASKGDGDMSKTADASNDSTVSSGENDN</sequence>
<feature type="compositionally biased region" description="Basic and acidic residues" evidence="1">
    <location>
        <begin position="84"/>
        <end position="95"/>
    </location>
</feature>
<dbReference type="AlphaFoldDB" id="A0A1Q2D7B5"/>
<feature type="transmembrane region" description="Helical" evidence="2">
    <location>
        <begin position="16"/>
        <end position="36"/>
    </location>
</feature>
<keyword evidence="2" id="KW-0472">Membrane</keyword>
<evidence type="ECO:0000313" key="4">
    <source>
        <dbReference type="Proteomes" id="UP000188246"/>
    </source>
</evidence>
<evidence type="ECO:0000256" key="2">
    <source>
        <dbReference type="SAM" id="Phobius"/>
    </source>
</evidence>
<dbReference type="Proteomes" id="UP000188246">
    <property type="component" value="Chromosome"/>
</dbReference>
<dbReference type="RefSeq" id="WP_077276250.1">
    <property type="nucleotide sequence ID" value="NZ_CP019609.1"/>
</dbReference>
<proteinExistence type="predicted"/>
<accession>A0A1Q2D7B5</accession>
<gene>
    <name evidence="3" type="ORF">BW732_08040</name>
</gene>
<feature type="region of interest" description="Disordered" evidence="1">
    <location>
        <begin position="76"/>
        <end position="95"/>
    </location>
</feature>
<name>A0A1Q2D7B5_9ENTE</name>
<organism evidence="3 4">
    <name type="scientific">Vagococcus penaei</name>
    <dbReference type="NCBI Taxonomy" id="633807"/>
    <lineage>
        <taxon>Bacteria</taxon>
        <taxon>Bacillati</taxon>
        <taxon>Bacillota</taxon>
        <taxon>Bacilli</taxon>
        <taxon>Lactobacillales</taxon>
        <taxon>Enterococcaceae</taxon>
        <taxon>Vagococcus</taxon>
    </lineage>
</organism>
<feature type="compositionally biased region" description="Basic and acidic residues" evidence="1">
    <location>
        <begin position="46"/>
        <end position="69"/>
    </location>
</feature>
<evidence type="ECO:0000256" key="1">
    <source>
        <dbReference type="SAM" id="MobiDB-lite"/>
    </source>
</evidence>
<keyword evidence="2" id="KW-0812">Transmembrane</keyword>
<evidence type="ECO:0000313" key="3">
    <source>
        <dbReference type="EMBL" id="AQP54175.1"/>
    </source>
</evidence>